<evidence type="ECO:0000256" key="4">
    <source>
        <dbReference type="ARBA" id="ARBA00012417"/>
    </source>
</evidence>
<evidence type="ECO:0000313" key="21">
    <source>
        <dbReference type="EMBL" id="EEC80296.1"/>
    </source>
</evidence>
<dbReference type="FunFam" id="3.30.210.10:FF:000006">
    <property type="entry name" value="DNA polymerase"/>
    <property type="match status" value="1"/>
</dbReference>
<feature type="compositionally biased region" description="Basic and acidic residues" evidence="18">
    <location>
        <begin position="210"/>
        <end position="226"/>
    </location>
</feature>
<dbReference type="SMART" id="SM00483">
    <property type="entry name" value="POLXc"/>
    <property type="match status" value="1"/>
</dbReference>
<keyword evidence="22" id="KW-1185">Reference proteome</keyword>
<feature type="compositionally biased region" description="Polar residues" evidence="18">
    <location>
        <begin position="233"/>
        <end position="252"/>
    </location>
</feature>
<dbReference type="Gene3D" id="3.40.50.10190">
    <property type="entry name" value="BRCT domain"/>
    <property type="match status" value="1"/>
</dbReference>
<protein>
    <recommendedName>
        <fullName evidence="5">DNA polymerase lambda</fullName>
        <ecNumber evidence="4">2.7.7.7</ecNumber>
    </recommendedName>
</protein>
<feature type="compositionally biased region" description="Basic and acidic residues" evidence="18">
    <location>
        <begin position="1463"/>
        <end position="1489"/>
    </location>
</feature>
<dbReference type="InterPro" id="IPR022312">
    <property type="entry name" value="DNA_pol_X"/>
</dbReference>
<evidence type="ECO:0000256" key="15">
    <source>
        <dbReference type="ARBA" id="ARBA00023242"/>
    </source>
</evidence>
<feature type="compositionally biased region" description="Low complexity" evidence="18">
    <location>
        <begin position="368"/>
        <end position="380"/>
    </location>
</feature>
<feature type="region of interest" description="Disordered" evidence="18">
    <location>
        <begin position="80"/>
        <end position="100"/>
    </location>
</feature>
<feature type="compositionally biased region" description="Basic and acidic residues" evidence="18">
    <location>
        <begin position="253"/>
        <end position="262"/>
    </location>
</feature>
<dbReference type="Gene3D" id="2.10.110.10">
    <property type="entry name" value="Cysteine Rich Protein"/>
    <property type="match status" value="2"/>
</dbReference>
<feature type="domain" description="LIM zinc-binding" evidence="19">
    <location>
        <begin position="110"/>
        <end position="170"/>
    </location>
</feature>
<evidence type="ECO:0000256" key="1">
    <source>
        <dbReference type="ARBA" id="ARBA00001936"/>
    </source>
</evidence>
<dbReference type="GO" id="GO:0046872">
    <property type="term" value="F:metal ion binding"/>
    <property type="evidence" value="ECO:0007669"/>
    <property type="project" value="UniProtKB-KW"/>
</dbReference>
<sequence length="1863" mass="202883">MAAAAWGGTTQKCDSCGRTVYPVEELAADGRVYHRPCFRCTHCKTTLQFSNYSSVEGVLYCKPHYDQILKSTGSLEKSFEGTSKSAKAEKSNGNKGQPNRFSSMFVGTQDKCVVCNKTVYPLEKVNLNGSSYHKSCFRCTHGGCTLSPSNNVTHEGKLYCKTHHSQLFMVKGNFSNFEDNTPNAKVDIEKQPEHEDATKNPGGPGQGDGLTEKPLESELTPEKPSQDDIVAEKQSQSSIDVPKQSESTTTVQRSEEGERVSKGESNSHVVNKKPLESIVEKPLQSSAVNLQPSGSSAAVRKPWQRNLPTDKPLLSNTTAEKSTPSSAAIEESLPSNGVDAKQPESSTSSTVVKRPWQRRVASENLPQSISPSDKPSSASADDAKPSESSKLIRKPWQRAVAAEAQIQNSGPTEKPSFTNDTKPSESTTSIKRPWERKVVNEKPLQNNIDTEKPLQNNTDTEKSSSSAIDVKLAETSTTPTVPQEHSGITEKPSQTSADDVKPSESTAAVVKKQWQRNIGFQKQPQSSVTDAKTPESRGIGKRLWQRNVPTEKQSQSGASVVTPSQVSVADTNPLQSSVVVKKPWQRSVSREKEPEKDISSNKPLQNRVLAEEAQKTNVTADNKSQIIQDKKNNGATAENASQISESSKILPRTANKLQADTSTEKLSESDILALASSHITEPSKKPSENTAENEKPSQTDIATEKLPLTQSVEAMSEPSPSDAAHQEISEREILTEKLPESAMAVEKLSQTATLTEKPSKKDAAEKLPQTNEPSEQPQESEETAEKPLQNEANAESTTKQSDLCLEKPPQVDANVGNPTEPESDATSGVNSSDAQIRPTAEQLVEPQGIVSAEKTSDQILEANTDPAADQSSESQDVAPAKVATEQPLENQKAAASEQPLEPQHEAYEENPQEHNSDATAKESSEPERDTASDQLAEQPSESRTAGEKATLRESDVVTEDPAEPQIDVASERSAEVLSESQTGVETPVLHQSDRTNEVPSEPQTDEASDKSTEQPLEPENDASVEDEKPPQDDSASVEPSENTITLEKVPEEDEGSVKPSEDNAALEKTLEDDEASAKLPEDSVTLEKPSEEDDAGTKQSEDAVTLEKEPEEDKGSVEPTQDNAGLEKPLEEDEASAKPSEDSVALDKLSVEDDDSAKPSEDSMDLEKPEAHKPSEEEEDSAAKSSPEDAAVEEAPLQVSEEGRRREFSMAPKRKPPARAAAAAKSDPDGMFRGVSAFVVWKQRLAQMGGRVVQEKLAAKGGGGAVTHVLAADAKALLRELDAAWLHRFRGSVVSFEWLEECLKSGERLPEHKFAINYEEEFKPKKEGGAAGSGVLQSAKRSKISSDGPESRKETAGGNRESRDAIAHPNEDSDVVKGPNTYTSSQSASGDSKETIASQNAFKAESVVSFEWLEECLKSGERLPEHKFAINYEEEFKPKKEGGAAGSGVLQSAKRSKISSDGPESRKETAGGNRESRDAIAHPNEDSDVVKGPNTYTSSQSASGDSKETIASQNAFKAEEASSGESSTYAPPDLNRNITEIFGKLINIYRALGDDRRSFSYYKAIPVIEKLPFKIESADQVKDLPAIGKSLKDHINEIVNTGKLSKLEHFENDEKVRTVSLFGEVWGVGPATALKLYDKGHRTLDDLQKDDSLTSAQRIGLKFFDDIKQRIPRHEVSEMEKLLQEVGTDILPGVIIVCGGSYRRGKSSCGDMDIIITHPDGESHVGFLPKFVQRLKDINFLREDLIFSIHSIEGTDCGVDTYFGLCTYPGRELRHRIDLKVYPRNRHAFGLLAWTGNDVLNRRLRILADSKGYILDDTGLYLATPGSGGKRGGRSDAIINCDTEKDVFDTLGFPWLEPHERNL</sequence>
<dbReference type="InterPro" id="IPR001781">
    <property type="entry name" value="Znf_LIM"/>
</dbReference>
<feature type="compositionally biased region" description="Polar residues" evidence="18">
    <location>
        <begin position="1033"/>
        <end position="1045"/>
    </location>
</feature>
<evidence type="ECO:0000256" key="6">
    <source>
        <dbReference type="ARBA" id="ARBA00022679"/>
    </source>
</evidence>
<evidence type="ECO:0000256" key="17">
    <source>
        <dbReference type="PROSITE-ProRule" id="PRU00125"/>
    </source>
</evidence>
<dbReference type="InterPro" id="IPR029398">
    <property type="entry name" value="PolB_thumb"/>
</dbReference>
<feature type="compositionally biased region" description="Basic and acidic residues" evidence="18">
    <location>
        <begin position="1349"/>
        <end position="1375"/>
    </location>
</feature>
<dbReference type="EMBL" id="CM000131">
    <property type="protein sequence ID" value="EEC80296.1"/>
    <property type="molecule type" value="Genomic_DNA"/>
</dbReference>
<dbReference type="SMART" id="SM00132">
    <property type="entry name" value="LIM"/>
    <property type="match status" value="2"/>
</dbReference>
<evidence type="ECO:0000256" key="11">
    <source>
        <dbReference type="ARBA" id="ARBA00022932"/>
    </source>
</evidence>
<dbReference type="Gene3D" id="1.10.150.110">
    <property type="entry name" value="DNA polymerase beta, N-terminal domain-like"/>
    <property type="match status" value="1"/>
</dbReference>
<dbReference type="Proteomes" id="UP000007015">
    <property type="component" value="Chromosome 6"/>
</dbReference>
<feature type="compositionally biased region" description="Basic and acidic residues" evidence="18">
    <location>
        <begin position="1095"/>
        <end position="1116"/>
    </location>
</feature>
<dbReference type="SUPFAM" id="SSF57716">
    <property type="entry name" value="Glucocorticoid receptor-like (DNA-binding domain)"/>
    <property type="match status" value="4"/>
</dbReference>
<keyword evidence="6" id="KW-0808">Transferase</keyword>
<dbReference type="PRINTS" id="PR00870">
    <property type="entry name" value="DNAPOLXBETA"/>
</dbReference>
<dbReference type="CDD" id="cd09441">
    <property type="entry name" value="LIM2_SF3"/>
    <property type="match status" value="1"/>
</dbReference>
<dbReference type="InterPro" id="IPR002054">
    <property type="entry name" value="DNA-dir_DNA_pol_X"/>
</dbReference>
<dbReference type="SUPFAM" id="SSF47802">
    <property type="entry name" value="DNA polymerase beta, N-terminal domain-like"/>
    <property type="match status" value="1"/>
</dbReference>
<dbReference type="InterPro" id="IPR036420">
    <property type="entry name" value="BRCT_dom_sf"/>
</dbReference>
<dbReference type="Pfam" id="PF14792">
    <property type="entry name" value="DNA_pol_B_palm"/>
    <property type="match status" value="1"/>
</dbReference>
<feature type="domain" description="LIM zinc-binding" evidence="19">
    <location>
        <begin position="11"/>
        <end position="71"/>
    </location>
</feature>
<feature type="compositionally biased region" description="Basic and acidic residues" evidence="18">
    <location>
        <begin position="1156"/>
        <end position="1175"/>
    </location>
</feature>
<dbReference type="InterPro" id="IPR027421">
    <property type="entry name" value="DNA_pol_lamdba_lyase_dom_sf"/>
</dbReference>
<dbReference type="FunFam" id="1.10.150.110:FF:000006">
    <property type="entry name" value="DNA polymerase"/>
    <property type="match status" value="1"/>
</dbReference>
<feature type="domain" description="BRCT" evidence="20">
    <location>
        <begin position="1227"/>
        <end position="1316"/>
    </location>
</feature>
<dbReference type="GO" id="GO:0005634">
    <property type="term" value="C:nucleus"/>
    <property type="evidence" value="ECO:0007669"/>
    <property type="project" value="UniProtKB-SubCell"/>
</dbReference>
<comment type="cofactor">
    <cofactor evidence="1">
        <name>Mn(2+)</name>
        <dbReference type="ChEBI" id="CHEBI:29035"/>
    </cofactor>
</comment>
<keyword evidence="9" id="KW-0227">DNA damage</keyword>
<comment type="similarity">
    <text evidence="3">Belongs to the DNA polymerase type-X family.</text>
</comment>
<dbReference type="EC" id="2.7.7.7" evidence="4"/>
<evidence type="ECO:0000256" key="2">
    <source>
        <dbReference type="ARBA" id="ARBA00004123"/>
    </source>
</evidence>
<name>B8B4F7_ORYSI</name>
<evidence type="ECO:0000259" key="20">
    <source>
        <dbReference type="PROSITE" id="PS50172"/>
    </source>
</evidence>
<dbReference type="SUPFAM" id="SSF81301">
    <property type="entry name" value="Nucleotidyltransferase"/>
    <property type="match status" value="1"/>
</dbReference>
<feature type="compositionally biased region" description="Polar residues" evidence="18">
    <location>
        <begin position="1494"/>
        <end position="1511"/>
    </location>
</feature>
<comment type="subcellular location">
    <subcellularLocation>
        <location evidence="2">Nucleus</location>
    </subcellularLocation>
</comment>
<evidence type="ECO:0000313" key="22">
    <source>
        <dbReference type="Proteomes" id="UP000007015"/>
    </source>
</evidence>
<feature type="region of interest" description="Disordered" evidence="18">
    <location>
        <begin position="1326"/>
        <end position="1398"/>
    </location>
</feature>
<reference evidence="21 22" key="1">
    <citation type="journal article" date="2005" name="PLoS Biol.">
        <title>The genomes of Oryza sativa: a history of duplications.</title>
        <authorList>
            <person name="Yu J."/>
            <person name="Wang J."/>
            <person name="Lin W."/>
            <person name="Li S."/>
            <person name="Li H."/>
            <person name="Zhou J."/>
            <person name="Ni P."/>
            <person name="Dong W."/>
            <person name="Hu S."/>
            <person name="Zeng C."/>
            <person name="Zhang J."/>
            <person name="Zhang Y."/>
            <person name="Li R."/>
            <person name="Xu Z."/>
            <person name="Li S."/>
            <person name="Li X."/>
            <person name="Zheng H."/>
            <person name="Cong L."/>
            <person name="Lin L."/>
            <person name="Yin J."/>
            <person name="Geng J."/>
            <person name="Li G."/>
            <person name="Shi J."/>
            <person name="Liu J."/>
            <person name="Lv H."/>
            <person name="Li J."/>
            <person name="Wang J."/>
            <person name="Deng Y."/>
            <person name="Ran L."/>
            <person name="Shi X."/>
            <person name="Wang X."/>
            <person name="Wu Q."/>
            <person name="Li C."/>
            <person name="Ren X."/>
            <person name="Wang J."/>
            <person name="Wang X."/>
            <person name="Li D."/>
            <person name="Liu D."/>
            <person name="Zhang X."/>
            <person name="Ji Z."/>
            <person name="Zhao W."/>
            <person name="Sun Y."/>
            <person name="Zhang Z."/>
            <person name="Bao J."/>
            <person name="Han Y."/>
            <person name="Dong L."/>
            <person name="Ji J."/>
            <person name="Chen P."/>
            <person name="Wu S."/>
            <person name="Liu J."/>
            <person name="Xiao Y."/>
            <person name="Bu D."/>
            <person name="Tan J."/>
            <person name="Yang L."/>
            <person name="Ye C."/>
            <person name="Zhang J."/>
            <person name="Xu J."/>
            <person name="Zhou Y."/>
            <person name="Yu Y."/>
            <person name="Zhang B."/>
            <person name="Zhuang S."/>
            <person name="Wei H."/>
            <person name="Liu B."/>
            <person name="Lei M."/>
            <person name="Yu H."/>
            <person name="Li Y."/>
            <person name="Xu H."/>
            <person name="Wei S."/>
            <person name="He X."/>
            <person name="Fang L."/>
            <person name="Zhang Z."/>
            <person name="Zhang Y."/>
            <person name="Huang X."/>
            <person name="Su Z."/>
            <person name="Tong W."/>
            <person name="Li J."/>
            <person name="Tong Z."/>
            <person name="Li S."/>
            <person name="Ye J."/>
            <person name="Wang L."/>
            <person name="Fang L."/>
            <person name="Lei T."/>
            <person name="Chen C."/>
            <person name="Chen H."/>
            <person name="Xu Z."/>
            <person name="Li H."/>
            <person name="Huang H."/>
            <person name="Zhang F."/>
            <person name="Xu H."/>
            <person name="Li N."/>
            <person name="Zhao C."/>
            <person name="Li S."/>
            <person name="Dong L."/>
            <person name="Huang Y."/>
            <person name="Li L."/>
            <person name="Xi Y."/>
            <person name="Qi Q."/>
            <person name="Li W."/>
            <person name="Zhang B."/>
            <person name="Hu W."/>
            <person name="Zhang Y."/>
            <person name="Tian X."/>
            <person name="Jiao Y."/>
            <person name="Liang X."/>
            <person name="Jin J."/>
            <person name="Gao L."/>
            <person name="Zheng W."/>
            <person name="Hao B."/>
            <person name="Liu S."/>
            <person name="Wang W."/>
            <person name="Yuan L."/>
            <person name="Cao M."/>
            <person name="McDermott J."/>
            <person name="Samudrala R."/>
            <person name="Wang J."/>
            <person name="Wong G.K."/>
            <person name="Yang H."/>
        </authorList>
    </citation>
    <scope>NUCLEOTIDE SEQUENCE [LARGE SCALE GENOMIC DNA]</scope>
    <source>
        <strain evidence="22">cv. 93-11</strain>
    </source>
</reference>
<dbReference type="CDD" id="cd00141">
    <property type="entry name" value="NT_POLXc"/>
    <property type="match status" value="1"/>
</dbReference>
<dbReference type="GO" id="GO:0006303">
    <property type="term" value="P:double-strand break repair via nonhomologous end joining"/>
    <property type="evidence" value="ECO:0007669"/>
    <property type="project" value="TreeGrafter"/>
</dbReference>
<evidence type="ECO:0000256" key="7">
    <source>
        <dbReference type="ARBA" id="ARBA00022695"/>
    </source>
</evidence>
<dbReference type="Gramene" id="BGIOSGA021576-TA">
    <property type="protein sequence ID" value="BGIOSGA021576-PA"/>
    <property type="gene ID" value="BGIOSGA021576"/>
</dbReference>
<feature type="region of interest" description="Disordered" evidence="18">
    <location>
        <begin position="1435"/>
        <end position="1511"/>
    </location>
</feature>
<keyword evidence="7" id="KW-0548">Nucleotidyltransferase</keyword>
<evidence type="ECO:0000256" key="9">
    <source>
        <dbReference type="ARBA" id="ARBA00022763"/>
    </source>
</evidence>
<keyword evidence="10 17" id="KW-0862">Zinc</keyword>
<accession>B8B4F7</accession>
<dbReference type="GO" id="GO:0003677">
    <property type="term" value="F:DNA binding"/>
    <property type="evidence" value="ECO:0007669"/>
    <property type="project" value="InterPro"/>
</dbReference>
<evidence type="ECO:0000256" key="16">
    <source>
        <dbReference type="ARBA" id="ARBA00049244"/>
    </source>
</evidence>
<dbReference type="InterPro" id="IPR019843">
    <property type="entry name" value="DNA_pol-X_BS"/>
</dbReference>
<feature type="compositionally biased region" description="Polar residues" evidence="18">
    <location>
        <begin position="443"/>
        <end position="467"/>
    </location>
</feature>
<dbReference type="Pfam" id="PF00412">
    <property type="entry name" value="LIM"/>
    <property type="match status" value="2"/>
</dbReference>
<feature type="compositionally biased region" description="Polar residues" evidence="18">
    <location>
        <begin position="474"/>
        <end position="483"/>
    </location>
</feature>
<dbReference type="InterPro" id="IPR002008">
    <property type="entry name" value="DNA_pol_X_beta-like"/>
</dbReference>
<evidence type="ECO:0000256" key="13">
    <source>
        <dbReference type="ARBA" id="ARBA00023204"/>
    </source>
</evidence>
<feature type="compositionally biased region" description="Polar residues" evidence="18">
    <location>
        <begin position="1380"/>
        <end position="1398"/>
    </location>
</feature>
<dbReference type="GO" id="GO:0003887">
    <property type="term" value="F:DNA-directed DNA polymerase activity"/>
    <property type="evidence" value="ECO:0007669"/>
    <property type="project" value="UniProtKB-KW"/>
</dbReference>
<feature type="compositionally biased region" description="Basic and acidic residues" evidence="18">
    <location>
        <begin position="944"/>
        <end position="955"/>
    </location>
</feature>
<dbReference type="OMA" id="AVRKPWQ"/>
<dbReference type="InterPro" id="IPR028207">
    <property type="entry name" value="DNA_pol_B_palm_palm"/>
</dbReference>
<dbReference type="Gene3D" id="3.30.460.10">
    <property type="entry name" value="Beta Polymerase, domain 2"/>
    <property type="match status" value="1"/>
</dbReference>
<dbReference type="SUPFAM" id="SSF81585">
    <property type="entry name" value="PsbU/PolX domain-like"/>
    <property type="match status" value="1"/>
</dbReference>
<proteinExistence type="inferred from homology"/>
<evidence type="ECO:0000256" key="14">
    <source>
        <dbReference type="ARBA" id="ARBA00023239"/>
    </source>
</evidence>
<dbReference type="PROSITE" id="PS00522">
    <property type="entry name" value="DNA_POLYMERASE_X"/>
    <property type="match status" value="1"/>
</dbReference>
<dbReference type="GO" id="GO:0051017">
    <property type="term" value="P:actin filament bundle assembly"/>
    <property type="evidence" value="ECO:0007669"/>
    <property type="project" value="UniProtKB-ARBA"/>
</dbReference>
<dbReference type="STRING" id="39946.B8B4F7"/>
<keyword evidence="14" id="KW-0456">Lyase</keyword>
<comment type="catalytic activity">
    <reaction evidence="16">
        <text>DNA(n) + a 2'-deoxyribonucleoside 5'-triphosphate = DNA(n+1) + diphosphate</text>
        <dbReference type="Rhea" id="RHEA:22508"/>
        <dbReference type="Rhea" id="RHEA-COMP:17339"/>
        <dbReference type="Rhea" id="RHEA-COMP:17340"/>
        <dbReference type="ChEBI" id="CHEBI:33019"/>
        <dbReference type="ChEBI" id="CHEBI:61560"/>
        <dbReference type="ChEBI" id="CHEBI:173112"/>
        <dbReference type="EC" id="2.7.7.7"/>
    </reaction>
</comment>
<dbReference type="SUPFAM" id="SSF52113">
    <property type="entry name" value="BRCT domain"/>
    <property type="match status" value="2"/>
</dbReference>
<dbReference type="InterPro" id="IPR001357">
    <property type="entry name" value="BRCT_dom"/>
</dbReference>
<keyword evidence="13" id="KW-0234">DNA repair</keyword>
<dbReference type="InterPro" id="IPR010996">
    <property type="entry name" value="HHH_MUS81"/>
</dbReference>
<evidence type="ECO:0000256" key="8">
    <source>
        <dbReference type="ARBA" id="ARBA00022723"/>
    </source>
</evidence>
<dbReference type="PANTHER" id="PTHR11276:SF41">
    <property type="entry name" value="DNA POLYMERASE LAMBDA"/>
    <property type="match status" value="1"/>
</dbReference>
<dbReference type="Pfam" id="PF14716">
    <property type="entry name" value="HHH_8"/>
    <property type="match status" value="1"/>
</dbReference>
<feature type="compositionally biased region" description="Basic and acidic residues" evidence="18">
    <location>
        <begin position="902"/>
        <end position="931"/>
    </location>
</feature>
<dbReference type="Gene3D" id="1.10.150.20">
    <property type="entry name" value="5' to 3' exonuclease, C-terminal subdomain"/>
    <property type="match status" value="1"/>
</dbReference>
<keyword evidence="11" id="KW-0239">DNA-directed DNA polymerase</keyword>
<dbReference type="PROSITE" id="PS50023">
    <property type="entry name" value="LIM_DOMAIN_2"/>
    <property type="match status" value="2"/>
</dbReference>
<feature type="compositionally biased region" description="Basic and acidic residues" evidence="18">
    <location>
        <begin position="588"/>
        <end position="599"/>
    </location>
</feature>
<keyword evidence="8 17" id="KW-0479">Metal-binding</keyword>
<dbReference type="PRINTS" id="PR00869">
    <property type="entry name" value="DNAPOLX"/>
</dbReference>
<dbReference type="FunFam" id="1.10.150.20:FF:000010">
    <property type="entry name" value="DNA polymerase lambda"/>
    <property type="match status" value="1"/>
</dbReference>
<feature type="compositionally biased region" description="Polar residues" evidence="18">
    <location>
        <begin position="790"/>
        <end position="801"/>
    </location>
</feature>
<dbReference type="Pfam" id="PF10391">
    <property type="entry name" value="DNA_pol_lambd_f"/>
    <property type="match status" value="1"/>
</dbReference>
<evidence type="ECO:0000256" key="12">
    <source>
        <dbReference type="ARBA" id="ARBA00023038"/>
    </source>
</evidence>
<feature type="compositionally biased region" description="Polar residues" evidence="18">
    <location>
        <begin position="283"/>
        <end position="296"/>
    </location>
</feature>
<evidence type="ECO:0000256" key="5">
    <source>
        <dbReference type="ARBA" id="ARBA00016513"/>
    </source>
</evidence>
<dbReference type="HOGENOM" id="CLU_003087_0_0_1"/>
<dbReference type="PROSITE" id="PS00478">
    <property type="entry name" value="LIM_DOMAIN_1"/>
    <property type="match status" value="1"/>
</dbReference>
<dbReference type="Gene3D" id="3.30.210.10">
    <property type="entry name" value="DNA polymerase, thumb domain"/>
    <property type="match status" value="1"/>
</dbReference>
<feature type="compositionally biased region" description="Polar residues" evidence="18">
    <location>
        <begin position="547"/>
        <end position="578"/>
    </location>
</feature>
<dbReference type="InterPro" id="IPR018944">
    <property type="entry name" value="DNA_pol_lambd_fingers_domain"/>
</dbReference>
<feature type="compositionally biased region" description="Polar residues" evidence="18">
    <location>
        <begin position="932"/>
        <end position="943"/>
    </location>
</feature>
<keyword evidence="15" id="KW-0539">Nucleus</keyword>
<dbReference type="FunFam" id="2.10.110.10:FF:000002">
    <property type="entry name" value="LIM domain and actin-binding 1"/>
    <property type="match status" value="2"/>
</dbReference>
<feature type="compositionally biased region" description="Polar residues" evidence="18">
    <location>
        <begin position="824"/>
        <end position="834"/>
    </location>
</feature>
<evidence type="ECO:0000259" key="19">
    <source>
        <dbReference type="PROSITE" id="PS50023"/>
    </source>
</evidence>
<feature type="compositionally biased region" description="Basic and acidic residues" evidence="18">
    <location>
        <begin position="724"/>
        <end position="739"/>
    </location>
</feature>
<feature type="compositionally biased region" description="Polar residues" evidence="18">
    <location>
        <begin position="615"/>
        <end position="647"/>
    </location>
</feature>
<dbReference type="GO" id="GO:0051015">
    <property type="term" value="F:actin filament binding"/>
    <property type="evidence" value="ECO:0007669"/>
    <property type="project" value="UniProtKB-ARBA"/>
</dbReference>
<feature type="compositionally biased region" description="Polar residues" evidence="18">
    <location>
        <begin position="405"/>
        <end position="430"/>
    </location>
</feature>
<dbReference type="FunFam" id="3.30.460.10:FF:000029">
    <property type="entry name" value="DNA polymerase"/>
    <property type="match status" value="1"/>
</dbReference>
<feature type="domain" description="BRCT" evidence="20">
    <location>
        <begin position="1407"/>
        <end position="1430"/>
    </location>
</feature>
<dbReference type="GO" id="GO:0016829">
    <property type="term" value="F:lyase activity"/>
    <property type="evidence" value="ECO:0007669"/>
    <property type="project" value="UniProtKB-KW"/>
</dbReference>
<keyword evidence="12 17" id="KW-0440">LIM domain</keyword>
<feature type="compositionally biased region" description="Polar residues" evidence="18">
    <location>
        <begin position="314"/>
        <end position="326"/>
    </location>
</feature>
<dbReference type="PANTHER" id="PTHR11276">
    <property type="entry name" value="DNA POLYMERASE TYPE-X FAMILY MEMBER"/>
    <property type="match status" value="1"/>
</dbReference>
<dbReference type="InterPro" id="IPR037160">
    <property type="entry name" value="DNA_Pol_thumb_sf"/>
</dbReference>
<evidence type="ECO:0000256" key="10">
    <source>
        <dbReference type="ARBA" id="ARBA00022833"/>
    </source>
</evidence>
<evidence type="ECO:0000256" key="3">
    <source>
        <dbReference type="ARBA" id="ARBA00008323"/>
    </source>
</evidence>
<gene>
    <name evidence="21" type="ORF">OsI_22314</name>
</gene>
<dbReference type="Pfam" id="PF14791">
    <property type="entry name" value="DNA_pol_B_thumb"/>
    <property type="match status" value="1"/>
</dbReference>
<feature type="compositionally biased region" description="Polar residues" evidence="18">
    <location>
        <begin position="515"/>
        <end position="530"/>
    </location>
</feature>
<dbReference type="PROSITE" id="PS50172">
    <property type="entry name" value="BRCT"/>
    <property type="match status" value="2"/>
</dbReference>
<feature type="region of interest" description="Disordered" evidence="18">
    <location>
        <begin position="191"/>
        <end position="1226"/>
    </location>
</feature>
<dbReference type="CDD" id="cd09440">
    <property type="entry name" value="LIM1_SF3"/>
    <property type="match status" value="1"/>
</dbReference>
<evidence type="ECO:0000256" key="18">
    <source>
        <dbReference type="SAM" id="MobiDB-lite"/>
    </source>
</evidence>
<dbReference type="InterPro" id="IPR043519">
    <property type="entry name" value="NT_sf"/>
</dbReference>
<organism evidence="21 22">
    <name type="scientific">Oryza sativa subsp. indica</name>
    <name type="common">Rice</name>
    <dbReference type="NCBI Taxonomy" id="39946"/>
    <lineage>
        <taxon>Eukaryota</taxon>
        <taxon>Viridiplantae</taxon>
        <taxon>Streptophyta</taxon>
        <taxon>Embryophyta</taxon>
        <taxon>Tracheophyta</taxon>
        <taxon>Spermatophyta</taxon>
        <taxon>Magnoliopsida</taxon>
        <taxon>Liliopsida</taxon>
        <taxon>Poales</taxon>
        <taxon>Poaceae</taxon>
        <taxon>BOP clade</taxon>
        <taxon>Oryzoideae</taxon>
        <taxon>Oryzeae</taxon>
        <taxon>Oryzinae</taxon>
        <taxon>Oryza</taxon>
        <taxon>Oryza sativa</taxon>
    </lineage>
</organism>
<feature type="compositionally biased region" description="Basic and acidic residues" evidence="18">
    <location>
        <begin position="681"/>
        <end position="697"/>
    </location>
</feature>